<dbReference type="AlphaFoldDB" id="A0A6M3M300"/>
<sequence length="68" mass="7747">MGGTSKKNAGFKLMQFDGEDMLDEYPAPSGRKYRFDNDACQQWVHSTDVNYLTVAYGIKRVPWGDIPE</sequence>
<organism evidence="1">
    <name type="scientific">viral metagenome</name>
    <dbReference type="NCBI Taxonomy" id="1070528"/>
    <lineage>
        <taxon>unclassified sequences</taxon>
        <taxon>metagenomes</taxon>
        <taxon>organismal metagenomes</taxon>
    </lineage>
</organism>
<proteinExistence type="predicted"/>
<evidence type="ECO:0000313" key="1">
    <source>
        <dbReference type="EMBL" id="QJB00225.1"/>
    </source>
</evidence>
<gene>
    <name evidence="1" type="ORF">MM171A00654_0011</name>
</gene>
<accession>A0A6M3M300</accession>
<reference evidence="1" key="1">
    <citation type="submission" date="2020-03" db="EMBL/GenBank/DDBJ databases">
        <title>The deep terrestrial virosphere.</title>
        <authorList>
            <person name="Holmfeldt K."/>
            <person name="Nilsson E."/>
            <person name="Simone D."/>
            <person name="Lopez-Fernandez M."/>
            <person name="Wu X."/>
            <person name="de Brujin I."/>
            <person name="Lundin D."/>
            <person name="Andersson A."/>
            <person name="Bertilsson S."/>
            <person name="Dopson M."/>
        </authorList>
    </citation>
    <scope>NUCLEOTIDE SEQUENCE</scope>
    <source>
        <strain evidence="1">MM171A00654</strain>
    </source>
</reference>
<dbReference type="EMBL" id="MT143685">
    <property type="protein sequence ID" value="QJB00225.1"/>
    <property type="molecule type" value="Genomic_DNA"/>
</dbReference>
<protein>
    <submittedName>
        <fullName evidence="1">Uncharacterized protein</fullName>
    </submittedName>
</protein>
<name>A0A6M3M300_9ZZZZ</name>